<evidence type="ECO:0000313" key="1">
    <source>
        <dbReference type="EMBL" id="MBG6289520.1"/>
    </source>
</evidence>
<reference evidence="1 2" key="1">
    <citation type="submission" date="2020-11" db="EMBL/GenBank/DDBJ databases">
        <title>Enhanced detection system for hospital associated transmission using whole genome sequencing surveillance.</title>
        <authorList>
            <person name="Harrison L.H."/>
            <person name="Van Tyne D."/>
            <person name="Marsh J.W."/>
            <person name="Griffith M.P."/>
            <person name="Snyder D.J."/>
            <person name="Cooper V.S."/>
            <person name="Mustapha M."/>
        </authorList>
    </citation>
    <scope>NUCLEOTIDE SEQUENCE [LARGE SCALE GENOMIC DNA]</scope>
    <source>
        <strain evidence="1 2">PSA00705</strain>
    </source>
</reference>
<gene>
    <name evidence="1" type="ORF">I5I61_18870</name>
</gene>
<evidence type="ECO:0000313" key="2">
    <source>
        <dbReference type="Proteomes" id="UP000608450"/>
    </source>
</evidence>
<protein>
    <recommendedName>
        <fullName evidence="3">Terminase</fullName>
    </recommendedName>
</protein>
<sequence length="441" mass="49616">MSTGNLLLDRQLARWYALKDHPVQLALVAAVHDGIRFPLVPAGRRSGKTERFKRFLVKQANAVIGQYFAAAPTHAQAKKIFWDDLKAFTLSCLHPRKPSESDLIIYLPNGSEIHVIGLDKPKRIEGIPWKGGGIDEFADVKSDAWEANILPALNTVNPLDPEYRAWCWLLGVPDGLNHYYDLCMRAEAKADPNFQVFHWKSAEILPEDVIVAMKHSMSAKQFKQEFEASFETAGGRIYEDYSKANHTDARIEPHEQLMWMHDQNFTPLSSAIGVRRNGNDLYLLDEIVLTSAVSKQSALEFVEKFKDHRNKHVLIYGDPAGQAGEKHGHASDYTDIEGVLRANGWNYTRKVKPAHPAIKDRQNAVRAKIKTADDTISLYVNPHTAPWCDKGLATVQLQDGSTFQENQKNQYQHITTAIGYCVDVEWPLAKPSKTIGIGFAH</sequence>
<name>A0ABS0KQ90_PSENT</name>
<accession>A0ABS0KQ90</accession>
<proteinExistence type="predicted"/>
<dbReference type="Pfam" id="PF03237">
    <property type="entry name" value="Terminase_6N"/>
    <property type="match status" value="1"/>
</dbReference>
<dbReference type="EMBL" id="JADTFC010000050">
    <property type="protein sequence ID" value="MBG6289520.1"/>
    <property type="molecule type" value="Genomic_DNA"/>
</dbReference>
<dbReference type="RefSeq" id="WP_196913100.1">
    <property type="nucleotide sequence ID" value="NZ_JADTFC010000050.1"/>
</dbReference>
<evidence type="ECO:0008006" key="3">
    <source>
        <dbReference type="Google" id="ProtNLM"/>
    </source>
</evidence>
<keyword evidence="2" id="KW-1185">Reference proteome</keyword>
<dbReference type="InterPro" id="IPR027417">
    <property type="entry name" value="P-loop_NTPase"/>
</dbReference>
<dbReference type="Gene3D" id="3.40.50.300">
    <property type="entry name" value="P-loop containing nucleotide triphosphate hydrolases"/>
    <property type="match status" value="1"/>
</dbReference>
<organism evidence="1 2">
    <name type="scientific">Pseudomonas nitroreducens</name>
    <dbReference type="NCBI Taxonomy" id="46680"/>
    <lineage>
        <taxon>Bacteria</taxon>
        <taxon>Pseudomonadati</taxon>
        <taxon>Pseudomonadota</taxon>
        <taxon>Gammaproteobacteria</taxon>
        <taxon>Pseudomonadales</taxon>
        <taxon>Pseudomonadaceae</taxon>
        <taxon>Pseudomonas</taxon>
    </lineage>
</organism>
<comment type="caution">
    <text evidence="1">The sequence shown here is derived from an EMBL/GenBank/DDBJ whole genome shotgun (WGS) entry which is preliminary data.</text>
</comment>
<dbReference type="Proteomes" id="UP000608450">
    <property type="component" value="Unassembled WGS sequence"/>
</dbReference>